<accession>A0A7R9HSX3</accession>
<keyword evidence="3" id="KW-0378">Hydrolase</keyword>
<dbReference type="InterPro" id="IPR050430">
    <property type="entry name" value="Peptidase_S1"/>
</dbReference>
<evidence type="ECO:0000256" key="3">
    <source>
        <dbReference type="ARBA" id="ARBA00022801"/>
    </source>
</evidence>
<dbReference type="PROSITE" id="PS50240">
    <property type="entry name" value="TRYPSIN_DOM"/>
    <property type="match status" value="1"/>
</dbReference>
<dbReference type="SUPFAM" id="SSF50494">
    <property type="entry name" value="Trypsin-like serine proteases"/>
    <property type="match status" value="1"/>
</dbReference>
<dbReference type="InterPro" id="IPR033116">
    <property type="entry name" value="TRYPSIN_SER"/>
</dbReference>
<dbReference type="EMBL" id="OB794968">
    <property type="protein sequence ID" value="CAD7431441.1"/>
    <property type="molecule type" value="Genomic_DNA"/>
</dbReference>
<feature type="domain" description="Peptidase S1" evidence="6">
    <location>
        <begin position="1"/>
        <end position="116"/>
    </location>
</feature>
<keyword evidence="5" id="KW-1015">Disulfide bond</keyword>
<evidence type="ECO:0000313" key="7">
    <source>
        <dbReference type="EMBL" id="CAD7431441.1"/>
    </source>
</evidence>
<dbReference type="PROSITE" id="PS00135">
    <property type="entry name" value="TRYPSIN_SER"/>
    <property type="match status" value="1"/>
</dbReference>
<dbReference type="GO" id="GO:0004252">
    <property type="term" value="F:serine-type endopeptidase activity"/>
    <property type="evidence" value="ECO:0007669"/>
    <property type="project" value="InterPro"/>
</dbReference>
<dbReference type="InterPro" id="IPR001254">
    <property type="entry name" value="Trypsin_dom"/>
</dbReference>
<proteinExistence type="predicted"/>
<dbReference type="GO" id="GO:0005576">
    <property type="term" value="C:extracellular region"/>
    <property type="evidence" value="ECO:0007669"/>
    <property type="project" value="UniProtKB-SubCell"/>
</dbReference>
<evidence type="ECO:0000259" key="6">
    <source>
        <dbReference type="PROSITE" id="PS50240"/>
    </source>
</evidence>
<reference evidence="7" key="1">
    <citation type="submission" date="2020-11" db="EMBL/GenBank/DDBJ databases">
        <authorList>
            <person name="Tran Van P."/>
        </authorList>
    </citation>
    <scope>NUCLEOTIDE SEQUENCE</scope>
</reference>
<dbReference type="InterPro" id="IPR009003">
    <property type="entry name" value="Peptidase_S1_PA"/>
</dbReference>
<dbReference type="FunFam" id="2.40.10.10:FF:000036">
    <property type="entry name" value="Trypsin beta"/>
    <property type="match status" value="1"/>
</dbReference>
<sequence>MNSLLQSAKSYARKKLKDSGAWLTPIYLQTLTVQVVTNEYCQNAYSEYDIPVYNVHLCASNGPEFGVCSGDSGGPLVFGGRLVGIVSWGTTTCAIGYPDAYVRVSEFLDWIRQNALD</sequence>
<dbReference type="PANTHER" id="PTHR24276">
    <property type="entry name" value="POLYSERASE-RELATED"/>
    <property type="match status" value="1"/>
</dbReference>
<name>A0A7R9HSX3_9NEOP</name>
<dbReference type="GO" id="GO:0006508">
    <property type="term" value="P:proteolysis"/>
    <property type="evidence" value="ECO:0007669"/>
    <property type="project" value="UniProtKB-KW"/>
</dbReference>
<evidence type="ECO:0000256" key="1">
    <source>
        <dbReference type="ARBA" id="ARBA00004239"/>
    </source>
</evidence>
<gene>
    <name evidence="7" type="ORF">TMSB3V08_LOCUS8173</name>
</gene>
<protein>
    <recommendedName>
        <fullName evidence="6">Peptidase S1 domain-containing protein</fullName>
    </recommendedName>
</protein>
<organism evidence="7">
    <name type="scientific">Timema monikensis</name>
    <dbReference type="NCBI Taxonomy" id="170555"/>
    <lineage>
        <taxon>Eukaryota</taxon>
        <taxon>Metazoa</taxon>
        <taxon>Ecdysozoa</taxon>
        <taxon>Arthropoda</taxon>
        <taxon>Hexapoda</taxon>
        <taxon>Insecta</taxon>
        <taxon>Pterygota</taxon>
        <taxon>Neoptera</taxon>
        <taxon>Polyneoptera</taxon>
        <taxon>Phasmatodea</taxon>
        <taxon>Timematodea</taxon>
        <taxon>Timematoidea</taxon>
        <taxon>Timematidae</taxon>
        <taxon>Timema</taxon>
    </lineage>
</organism>
<dbReference type="PANTHER" id="PTHR24276:SF91">
    <property type="entry name" value="AT26814P-RELATED"/>
    <property type="match status" value="1"/>
</dbReference>
<dbReference type="Gene3D" id="2.40.10.10">
    <property type="entry name" value="Trypsin-like serine proteases"/>
    <property type="match status" value="1"/>
</dbReference>
<evidence type="ECO:0000256" key="2">
    <source>
        <dbReference type="ARBA" id="ARBA00022670"/>
    </source>
</evidence>
<evidence type="ECO:0000256" key="5">
    <source>
        <dbReference type="ARBA" id="ARBA00023157"/>
    </source>
</evidence>
<comment type="subcellular location">
    <subcellularLocation>
        <location evidence="1">Secreted</location>
        <location evidence="1">Extracellular space</location>
    </subcellularLocation>
</comment>
<evidence type="ECO:0000256" key="4">
    <source>
        <dbReference type="ARBA" id="ARBA00022825"/>
    </source>
</evidence>
<dbReference type="AlphaFoldDB" id="A0A7R9HSX3"/>
<dbReference type="Pfam" id="PF00089">
    <property type="entry name" value="Trypsin"/>
    <property type="match status" value="1"/>
</dbReference>
<keyword evidence="2" id="KW-0645">Protease</keyword>
<keyword evidence="4" id="KW-0720">Serine protease</keyword>
<dbReference type="InterPro" id="IPR043504">
    <property type="entry name" value="Peptidase_S1_PA_chymotrypsin"/>
</dbReference>